<dbReference type="EMBL" id="KB746662">
    <property type="protein sequence ID" value="EOA93359.1"/>
    <property type="molecule type" value="Genomic_DNA"/>
</dbReference>
<dbReference type="PROSITE" id="PS51450">
    <property type="entry name" value="LRR"/>
    <property type="match status" value="1"/>
</dbReference>
<dbReference type="SMART" id="SM00368">
    <property type="entry name" value="LRR_RI"/>
    <property type="match status" value="5"/>
</dbReference>
<dbReference type="PANTHER" id="PTHR24112">
    <property type="entry name" value="LEUCINE-RICH REPEAT, ISOFORM F-RELATED"/>
    <property type="match status" value="1"/>
</dbReference>
<evidence type="ECO:0000256" key="5">
    <source>
        <dbReference type="ARBA" id="ARBA00041209"/>
    </source>
</evidence>
<feature type="non-terminal residue" evidence="7">
    <location>
        <position position="309"/>
    </location>
</feature>
<name>R0KW69_ANAPL</name>
<feature type="region of interest" description="Disordered" evidence="6">
    <location>
        <begin position="218"/>
        <end position="309"/>
    </location>
</feature>
<dbReference type="Pfam" id="PF13516">
    <property type="entry name" value="LRR_6"/>
    <property type="match status" value="3"/>
</dbReference>
<keyword evidence="8" id="KW-1185">Reference proteome</keyword>
<sequence length="309" mass="33720">MNMNLRELYLADNKLNGLQDSAQLGNLLKFNCYIQILDLRNNHILDSGLAYICEGLKEQRRGLVTLVLWNNQLTHSGMAYLGMTLSLETLNLGHNPIGNEGVRNLKNGLIGNRSVLRLGLASTKLTCEGAVAVAEFIAESPRLLRLDLRENEIKTGGLMALSLALKVNHSLLRLDLDREPKKESVKSFIETQKALLAEIQNGCKRNFILAKEQEEKEQKLQQSASMPEKITVTEALEEEGPGEDEEDEEEEGEEAGEGPVSSENGAAEPAEDGAGATDSDSDTDEDEEDAGLATKDLSRARGQNDSGGT</sequence>
<keyword evidence="2" id="KW-0677">Repeat</keyword>
<dbReference type="Gene3D" id="3.80.10.10">
    <property type="entry name" value="Ribonuclease Inhibitor"/>
    <property type="match status" value="1"/>
</dbReference>
<evidence type="ECO:0000256" key="3">
    <source>
        <dbReference type="ARBA" id="ARBA00038315"/>
    </source>
</evidence>
<protein>
    <recommendedName>
        <fullName evidence="4">Protein phosphatase 1 regulatory subunit 37</fullName>
    </recommendedName>
    <alternativeName>
        <fullName evidence="5">Leucine-rich repeat-containing protein 68</fullName>
    </alternativeName>
</protein>
<dbReference type="InterPro" id="IPR001611">
    <property type="entry name" value="Leu-rich_rpt"/>
</dbReference>
<feature type="compositionally biased region" description="Acidic residues" evidence="6">
    <location>
        <begin position="235"/>
        <end position="256"/>
    </location>
</feature>
<accession>R0KW69</accession>
<dbReference type="AlphaFoldDB" id="R0KW69"/>
<evidence type="ECO:0000256" key="4">
    <source>
        <dbReference type="ARBA" id="ARBA00040684"/>
    </source>
</evidence>
<comment type="similarity">
    <text evidence="3">Belongs to the PPP1R37 family.</text>
</comment>
<gene>
    <name evidence="7" type="ORF">Anapl_17923</name>
</gene>
<reference evidence="8" key="1">
    <citation type="journal article" date="2013" name="Nat. Genet.">
        <title>The duck genome and transcriptome provide insight into an avian influenza virus reservoir species.</title>
        <authorList>
            <person name="Huang Y."/>
            <person name="Li Y."/>
            <person name="Burt D.W."/>
            <person name="Chen H."/>
            <person name="Zhang Y."/>
            <person name="Qian W."/>
            <person name="Kim H."/>
            <person name="Gan S."/>
            <person name="Zhao Y."/>
            <person name="Li J."/>
            <person name="Yi K."/>
            <person name="Feng H."/>
            <person name="Zhu P."/>
            <person name="Li B."/>
            <person name="Liu Q."/>
            <person name="Fairley S."/>
            <person name="Magor K.E."/>
            <person name="Du Z."/>
            <person name="Hu X."/>
            <person name="Goodman L."/>
            <person name="Tafer H."/>
            <person name="Vignal A."/>
            <person name="Lee T."/>
            <person name="Kim K.W."/>
            <person name="Sheng Z."/>
            <person name="An Y."/>
            <person name="Searle S."/>
            <person name="Herrero J."/>
            <person name="Groenen M.A."/>
            <person name="Crooijmans R.P."/>
            <person name="Faraut T."/>
            <person name="Cai Q."/>
            <person name="Webster R.G."/>
            <person name="Aldridge J.R."/>
            <person name="Warren W.C."/>
            <person name="Bartschat S."/>
            <person name="Kehr S."/>
            <person name="Marz M."/>
            <person name="Stadler P.F."/>
            <person name="Smith J."/>
            <person name="Kraus R.H."/>
            <person name="Zhao Y."/>
            <person name="Ren L."/>
            <person name="Fei J."/>
            <person name="Morisson M."/>
            <person name="Kaiser P."/>
            <person name="Griffin D.K."/>
            <person name="Rao M."/>
            <person name="Pitel F."/>
            <person name="Wang J."/>
            <person name="Li N."/>
        </authorList>
    </citation>
    <scope>NUCLEOTIDE SEQUENCE [LARGE SCALE GENOMIC DNA]</scope>
</reference>
<feature type="compositionally biased region" description="Acidic residues" evidence="6">
    <location>
        <begin position="279"/>
        <end position="290"/>
    </location>
</feature>
<evidence type="ECO:0000313" key="8">
    <source>
        <dbReference type="Proteomes" id="UP000296049"/>
    </source>
</evidence>
<dbReference type="InterPro" id="IPR032675">
    <property type="entry name" value="LRR_dom_sf"/>
</dbReference>
<proteinExistence type="inferred from homology"/>
<dbReference type="InterPro" id="IPR051279">
    <property type="entry name" value="PP1-Reg/Actin-Interact_Protein"/>
</dbReference>
<organism evidence="7 8">
    <name type="scientific">Anas platyrhynchos</name>
    <name type="common">Mallard</name>
    <name type="synonym">Anas boschas</name>
    <dbReference type="NCBI Taxonomy" id="8839"/>
    <lineage>
        <taxon>Eukaryota</taxon>
        <taxon>Metazoa</taxon>
        <taxon>Chordata</taxon>
        <taxon>Craniata</taxon>
        <taxon>Vertebrata</taxon>
        <taxon>Euteleostomi</taxon>
        <taxon>Archelosauria</taxon>
        <taxon>Archosauria</taxon>
        <taxon>Dinosauria</taxon>
        <taxon>Saurischia</taxon>
        <taxon>Theropoda</taxon>
        <taxon>Coelurosauria</taxon>
        <taxon>Aves</taxon>
        <taxon>Neognathae</taxon>
        <taxon>Galloanserae</taxon>
        <taxon>Anseriformes</taxon>
        <taxon>Anatidae</taxon>
        <taxon>Anatinae</taxon>
        <taxon>Anas</taxon>
    </lineage>
</organism>
<evidence type="ECO:0000256" key="6">
    <source>
        <dbReference type="SAM" id="MobiDB-lite"/>
    </source>
</evidence>
<dbReference type="PANTHER" id="PTHR24112:SF9">
    <property type="entry name" value="PROTEIN PHOSPHATASE 1 REGULATORY SUBUNIT 37"/>
    <property type="match status" value="1"/>
</dbReference>
<dbReference type="SUPFAM" id="SSF52047">
    <property type="entry name" value="RNI-like"/>
    <property type="match status" value="1"/>
</dbReference>
<evidence type="ECO:0000313" key="7">
    <source>
        <dbReference type="EMBL" id="EOA93359.1"/>
    </source>
</evidence>
<evidence type="ECO:0000256" key="2">
    <source>
        <dbReference type="ARBA" id="ARBA00022737"/>
    </source>
</evidence>
<feature type="compositionally biased region" description="Low complexity" evidence="6">
    <location>
        <begin position="257"/>
        <end position="278"/>
    </location>
</feature>
<evidence type="ECO:0000256" key="1">
    <source>
        <dbReference type="ARBA" id="ARBA00022614"/>
    </source>
</evidence>
<keyword evidence="1" id="KW-0433">Leucine-rich repeat</keyword>
<dbReference type="Proteomes" id="UP000296049">
    <property type="component" value="Unassembled WGS sequence"/>
</dbReference>